<dbReference type="PANTHER" id="PTHR21236:SF1">
    <property type="entry name" value="PROTEIN YIPF6"/>
    <property type="match status" value="1"/>
</dbReference>
<evidence type="ECO:0000256" key="2">
    <source>
        <dbReference type="ARBA" id="ARBA00010596"/>
    </source>
</evidence>
<dbReference type="InterPro" id="IPR045231">
    <property type="entry name" value="Yip1/4-like"/>
</dbReference>
<dbReference type="AlphaFoldDB" id="A0A7S3NP36"/>
<keyword evidence="5 6" id="KW-0472">Membrane</keyword>
<comment type="subcellular location">
    <subcellularLocation>
        <location evidence="6">Golgi apparatus membrane</location>
        <topology evidence="6">Multi-pass membrane protein</topology>
    </subcellularLocation>
    <subcellularLocation>
        <location evidence="1">Membrane</location>
        <topology evidence="1">Multi-pass membrane protein</topology>
    </subcellularLocation>
</comment>
<dbReference type="InterPro" id="IPR006977">
    <property type="entry name" value="Yip1_dom"/>
</dbReference>
<keyword evidence="4 6" id="KW-1133">Transmembrane helix</keyword>
<dbReference type="GO" id="GO:0006888">
    <property type="term" value="P:endoplasmic reticulum to Golgi vesicle-mediated transport"/>
    <property type="evidence" value="ECO:0007669"/>
    <property type="project" value="InterPro"/>
</dbReference>
<evidence type="ECO:0000256" key="1">
    <source>
        <dbReference type="ARBA" id="ARBA00004141"/>
    </source>
</evidence>
<evidence type="ECO:0000256" key="3">
    <source>
        <dbReference type="ARBA" id="ARBA00022692"/>
    </source>
</evidence>
<gene>
    <name evidence="8" type="ORF">ALAG00032_LOCUS10789</name>
</gene>
<comment type="similarity">
    <text evidence="2 6">Belongs to the YIP1 family.</text>
</comment>
<accession>A0A7S3NP36</accession>
<dbReference type="EMBL" id="HBIJ01016176">
    <property type="protein sequence ID" value="CAE0370025.1"/>
    <property type="molecule type" value="Transcribed_RNA"/>
</dbReference>
<protein>
    <recommendedName>
        <fullName evidence="6">Protein YIPF</fullName>
    </recommendedName>
</protein>
<organism evidence="8">
    <name type="scientific">Aureoumbra lagunensis</name>
    <dbReference type="NCBI Taxonomy" id="44058"/>
    <lineage>
        <taxon>Eukaryota</taxon>
        <taxon>Sar</taxon>
        <taxon>Stramenopiles</taxon>
        <taxon>Ochrophyta</taxon>
        <taxon>Pelagophyceae</taxon>
        <taxon>Pelagomonadales</taxon>
        <taxon>Aureoumbra</taxon>
    </lineage>
</organism>
<keyword evidence="3 6" id="KW-0812">Transmembrane</keyword>
<evidence type="ECO:0000256" key="6">
    <source>
        <dbReference type="RuleBase" id="RU361264"/>
    </source>
</evidence>
<dbReference type="Pfam" id="PF04893">
    <property type="entry name" value="Yip1"/>
    <property type="match status" value="1"/>
</dbReference>
<evidence type="ECO:0000313" key="8">
    <source>
        <dbReference type="EMBL" id="CAE0370025.1"/>
    </source>
</evidence>
<feature type="transmembrane region" description="Helical" evidence="6">
    <location>
        <begin position="80"/>
        <end position="102"/>
    </location>
</feature>
<feature type="domain" description="Yip1" evidence="7">
    <location>
        <begin position="48"/>
        <end position="187"/>
    </location>
</feature>
<dbReference type="GO" id="GO:0000139">
    <property type="term" value="C:Golgi membrane"/>
    <property type="evidence" value="ECO:0007669"/>
    <property type="project" value="UniProtKB-SubCell"/>
</dbReference>
<evidence type="ECO:0000256" key="4">
    <source>
        <dbReference type="ARBA" id="ARBA00022989"/>
    </source>
</evidence>
<feature type="transmembrane region" description="Helical" evidence="6">
    <location>
        <begin position="143"/>
        <end position="165"/>
    </location>
</feature>
<evidence type="ECO:0000256" key="5">
    <source>
        <dbReference type="ARBA" id="ARBA00023136"/>
    </source>
</evidence>
<sequence>MFEPGHGLVETTLDEPVSETIMRDLREVGAKLKLVVLPRESQAGVLDRLKEWDLWGPLAVCLTLSMSLCFAAAEKQRGLIFAAVFVIVWVGAAVVTLNAQLLGGTISFFQSVCVLGYSIFPLNIASLGCLLLSQIPRTSILRFALVAVSFAWATRVSVVFFSQVISHDRRALAVYPVFGFYAFIAWMILIQ</sequence>
<feature type="transmembrane region" description="Helical" evidence="6">
    <location>
        <begin position="171"/>
        <end position="190"/>
    </location>
</feature>
<dbReference type="PANTHER" id="PTHR21236">
    <property type="entry name" value="GOLGI MEMBRANE PROTEIN YIP1"/>
    <property type="match status" value="1"/>
</dbReference>
<reference evidence="8" key="1">
    <citation type="submission" date="2021-01" db="EMBL/GenBank/DDBJ databases">
        <authorList>
            <person name="Corre E."/>
            <person name="Pelletier E."/>
            <person name="Niang G."/>
            <person name="Scheremetjew M."/>
            <person name="Finn R."/>
            <person name="Kale V."/>
            <person name="Holt S."/>
            <person name="Cochrane G."/>
            <person name="Meng A."/>
            <person name="Brown T."/>
            <person name="Cohen L."/>
        </authorList>
    </citation>
    <scope>NUCLEOTIDE SEQUENCE</scope>
    <source>
        <strain evidence="8">CCMP1510</strain>
    </source>
</reference>
<proteinExistence type="inferred from homology"/>
<dbReference type="GO" id="GO:0005802">
    <property type="term" value="C:trans-Golgi network"/>
    <property type="evidence" value="ECO:0007669"/>
    <property type="project" value="TreeGrafter"/>
</dbReference>
<evidence type="ECO:0000259" key="7">
    <source>
        <dbReference type="Pfam" id="PF04893"/>
    </source>
</evidence>
<feature type="transmembrane region" description="Helical" evidence="6">
    <location>
        <begin position="108"/>
        <end position="131"/>
    </location>
</feature>
<feature type="transmembrane region" description="Helical" evidence="6">
    <location>
        <begin position="54"/>
        <end position="73"/>
    </location>
</feature>
<name>A0A7S3NP36_9STRA</name>